<dbReference type="GO" id="GO:0005525">
    <property type="term" value="F:GTP binding"/>
    <property type="evidence" value="ECO:0007669"/>
    <property type="project" value="InterPro"/>
</dbReference>
<dbReference type="Gene3D" id="3.40.50.300">
    <property type="entry name" value="P-loop containing nucleotide triphosphate hydrolases"/>
    <property type="match status" value="1"/>
</dbReference>
<evidence type="ECO:0000313" key="7">
    <source>
        <dbReference type="EMBL" id="CAB4664246.1"/>
    </source>
</evidence>
<proteinExistence type="predicted"/>
<gene>
    <name evidence="6" type="ORF">UFOPK1908_00306</name>
    <name evidence="7" type="ORF">UFOPK2282_00743</name>
    <name evidence="8" type="ORF">UFOPK3576_00285</name>
</gene>
<dbReference type="EMBL" id="CAEZWR010000072">
    <property type="protein sequence ID" value="CAB4664246.1"/>
    <property type="molecule type" value="Genomic_DNA"/>
</dbReference>
<comment type="subcellular location">
    <subcellularLocation>
        <location evidence="1">Membrane</location>
        <topology evidence="1">Multi-pass membrane protein</topology>
    </subcellularLocation>
</comment>
<dbReference type="SUPFAM" id="SSF52540">
    <property type="entry name" value="P-loop containing nucleoside triphosphate hydrolases"/>
    <property type="match status" value="1"/>
</dbReference>
<sequence>MADQGNGKVRDLSRPQVESLFEQKLADAFAALGIFNLLVVGKTGVGKSTLVNAMFGSDVAKTGIGEPVTRGLTHYLLPDSFLGLYDAEGFETGMAGDAILTGLHSLVDQYAQKPAQEQLHAAWYLVRWSDRRFEQAQVDFVRKLVDLGLPVIIVLTQVPTMNDVIHPEALEFASYIDGLDLPIAGNVVLTNALVDHFTHAPVFGLQDLLDATYLVVPDVAEKALTAAQKVDISRKKKAVAAIINQASTIAAGIGATPIPFADAALLIPNQITMIARITAAYGLPPSKSRAMSMAGSVVLTGGATLAGRYAVTSLLKFIPGGAVAGSAISATVAASMTKAVGLAWSQVCEIALGLDEAQRDRFWASGQVAEQFLVFFKQNPGTGASLLKRVTKRA</sequence>
<keyword evidence="3" id="KW-1133">Transmembrane helix</keyword>
<dbReference type="Pfam" id="PF01926">
    <property type="entry name" value="MMR_HSR1"/>
    <property type="match status" value="1"/>
</dbReference>
<evidence type="ECO:0000313" key="6">
    <source>
        <dbReference type="EMBL" id="CAB4614914.1"/>
    </source>
</evidence>
<dbReference type="InterPro" id="IPR006073">
    <property type="entry name" value="GTP-bd"/>
</dbReference>
<dbReference type="InterPro" id="IPR021147">
    <property type="entry name" value="DUF697"/>
</dbReference>
<organism evidence="6">
    <name type="scientific">freshwater metagenome</name>
    <dbReference type="NCBI Taxonomy" id="449393"/>
    <lineage>
        <taxon>unclassified sequences</taxon>
        <taxon>metagenomes</taxon>
        <taxon>ecological metagenomes</taxon>
    </lineage>
</organism>
<dbReference type="InterPro" id="IPR027417">
    <property type="entry name" value="P-loop_NTPase"/>
</dbReference>
<evidence type="ECO:0000256" key="4">
    <source>
        <dbReference type="ARBA" id="ARBA00023136"/>
    </source>
</evidence>
<dbReference type="GO" id="GO:0016020">
    <property type="term" value="C:membrane"/>
    <property type="evidence" value="ECO:0007669"/>
    <property type="project" value="UniProtKB-SubCell"/>
</dbReference>
<accession>A0A6J6HUX0</accession>
<evidence type="ECO:0000256" key="1">
    <source>
        <dbReference type="ARBA" id="ARBA00004141"/>
    </source>
</evidence>
<name>A0A6J6HUX0_9ZZZZ</name>
<evidence type="ECO:0000313" key="8">
    <source>
        <dbReference type="EMBL" id="CAB4897655.1"/>
    </source>
</evidence>
<reference evidence="6" key="1">
    <citation type="submission" date="2020-05" db="EMBL/GenBank/DDBJ databases">
        <authorList>
            <person name="Chiriac C."/>
            <person name="Salcher M."/>
            <person name="Ghai R."/>
            <person name="Kavagutti S V."/>
        </authorList>
    </citation>
    <scope>NUCLEOTIDE SEQUENCE</scope>
</reference>
<dbReference type="CDD" id="cd00882">
    <property type="entry name" value="Ras_like_GTPase"/>
    <property type="match status" value="1"/>
</dbReference>
<dbReference type="EMBL" id="CAEZVB010000006">
    <property type="protein sequence ID" value="CAB4614914.1"/>
    <property type="molecule type" value="Genomic_DNA"/>
</dbReference>
<protein>
    <submittedName>
        <fullName evidence="6">Unannotated protein</fullName>
    </submittedName>
</protein>
<evidence type="ECO:0000256" key="2">
    <source>
        <dbReference type="ARBA" id="ARBA00022692"/>
    </source>
</evidence>
<dbReference type="EMBL" id="CAFBMO010000007">
    <property type="protein sequence ID" value="CAB4897655.1"/>
    <property type="molecule type" value="Genomic_DNA"/>
</dbReference>
<dbReference type="AlphaFoldDB" id="A0A6J6HUX0"/>
<evidence type="ECO:0000259" key="5">
    <source>
        <dbReference type="Pfam" id="PF01926"/>
    </source>
</evidence>
<dbReference type="Pfam" id="PF05128">
    <property type="entry name" value="DUF697"/>
    <property type="match status" value="1"/>
</dbReference>
<keyword evidence="2" id="KW-0812">Transmembrane</keyword>
<keyword evidence="4" id="KW-0472">Membrane</keyword>
<evidence type="ECO:0000256" key="3">
    <source>
        <dbReference type="ARBA" id="ARBA00022989"/>
    </source>
</evidence>
<feature type="domain" description="G" evidence="5">
    <location>
        <begin position="38"/>
        <end position="155"/>
    </location>
</feature>